<dbReference type="GO" id="GO:0007165">
    <property type="term" value="P:signal transduction"/>
    <property type="evidence" value="ECO:0007669"/>
    <property type="project" value="InterPro"/>
</dbReference>
<feature type="compositionally biased region" description="Basic and acidic residues" evidence="3">
    <location>
        <begin position="701"/>
        <end position="711"/>
    </location>
</feature>
<dbReference type="InterPro" id="IPR009057">
    <property type="entry name" value="Homeodomain-like_sf"/>
</dbReference>
<feature type="region of interest" description="Disordered" evidence="3">
    <location>
        <begin position="1235"/>
        <end position="1290"/>
    </location>
</feature>
<dbReference type="InterPro" id="IPR008936">
    <property type="entry name" value="Rho_GTPase_activation_prot"/>
</dbReference>
<dbReference type="InterPro" id="IPR001849">
    <property type="entry name" value="PH_domain"/>
</dbReference>
<feature type="compositionally biased region" description="Polar residues" evidence="3">
    <location>
        <begin position="724"/>
        <end position="734"/>
    </location>
</feature>
<dbReference type="InterPro" id="IPR011993">
    <property type="entry name" value="PH-like_dom_sf"/>
</dbReference>
<evidence type="ECO:0000256" key="3">
    <source>
        <dbReference type="SAM" id="MobiDB-lite"/>
    </source>
</evidence>
<feature type="region of interest" description="Disordered" evidence="3">
    <location>
        <begin position="1673"/>
        <end position="1719"/>
    </location>
</feature>
<dbReference type="SMART" id="SM00717">
    <property type="entry name" value="SANT"/>
    <property type="match status" value="1"/>
</dbReference>
<feature type="domain" description="Rho-GAP" evidence="6">
    <location>
        <begin position="534"/>
        <end position="749"/>
    </location>
</feature>
<comment type="subcellular location">
    <subcellularLocation>
        <location evidence="1">Nucleus</location>
    </subcellularLocation>
</comment>
<evidence type="ECO:0000259" key="8">
    <source>
        <dbReference type="PROSITE" id="PS51834"/>
    </source>
</evidence>
<feature type="domain" description="UDENN FLCN/SMCR8-type" evidence="8">
    <location>
        <begin position="758"/>
        <end position="1237"/>
    </location>
</feature>
<dbReference type="InterPro" id="IPR017884">
    <property type="entry name" value="SANT_dom"/>
</dbReference>
<feature type="region of interest" description="Disordered" evidence="3">
    <location>
        <begin position="418"/>
        <end position="471"/>
    </location>
</feature>
<keyword evidence="2" id="KW-0343">GTPase activation</keyword>
<dbReference type="Gene3D" id="1.20.58.1880">
    <property type="match status" value="1"/>
</dbReference>
<sequence>MSVRGAVASSCAATSSSFDDLHFISHLSSDYAINDKLDLLDTAVDKGDDMELGTVNHAFEENDTTYNGENKTAECLQALDDEHVYANVAEIARRDQIDDIDRRPYPPFPDDNMEPIRTLPSGWQEYKTLGGRSYYFHPEESICQWKPPRNSQNKNLMGVSMHCSHYQSASDDHCEPSTSSTELFTELPLRSEYNFTRASTDSIDVYPHKLSSQKSAESAIERGTTTFTSDGMTHSTISYKNYDSSKPPLLPSIPPQPEMQDNGKARTVQNSNSKFNHLEESVISALSHNRFAATAIRQGTLEKCKLMEHGIKAKKKEWTNSYAYLYSSHLLFYKDQKSAEKTGKHYPAPTDVCELRSAILSYTDKEKQKDKHRKHVISLSLPATKTEYLFSCAGNEAEINSWFHILRQTISALPPAQSNSISANGSLQRSTSTSSTRNKMLGSNAKPSQFSSKSSLQHSVKKSKVSVTKDDISGPSNVLDLGSKGDHKSDHSKETIMERLQRLEGFFLRFFRSRPTVSELRERGIYKPEPIFGSTLAAISQHDHTFIPKFISEVTRLIEQKGLEMDGLYRVNGNLSSVQKIRCQIDQDKYDALYTEDDVHVLTGSLKLFFRELSEPIFPLSMNKEFMSAIREPNSKQRFKTIDELLTRLPTVNKETLKCLMSHLERVSNHSGKNRMQIHNLAIMFGPSLFCTDDRPNIRKLSQDKGKFERGGRRKLGEKKSSTDESTAPPTEPNQNLAYKMMLEDFVIFGRGQADPWNRINCGSHNPIFLFIEFCQIQGPKPLLWYPENPSPNLGHLDLDQVAIWVMSSENVHGSFSCIFNQNLGLYTLVQHSTLFDITARAFQRPFALALLTPNPPTTAMINDFQDRCIKLFKPILACNREHFVNMLRHCLYTTEQTEESPNEQNSKLKRPLSRLKSVSQQARPWYGRFLESYRLMSGVTGERCDCGAKSSDFAKFEPLFEHYASTELIPLLELAPCGSINFRQHLHDMYNAFVDNAHPKGILFSNNQPVLRSFFGANSMLGDEEYEESDSETTQGRSSKENSLKDLSLTLSQCLFPLLAGEKIAILASKQRECTGRHLLSNLNNLRICKRNETAPWRSNTETSEFPSDKQICGFSCAKNQLPEWNNAEISTIIDLNHHRITGREYTGRMLSDLNSIRQFPSDKCLRLHIAAVISDIMQWVLLAKYTNLNRVSNELKIIIFMAEISQKIEEHLCPPSTSAAVVSRRRLAFRPQSINKGGKPIATKPASRNATNTESQSTEQTKPTITDSSTKLMSPNAATVPENEHKSVRRRPLTSWTFDETLVFYEGLKQHGKEFDSIAKYMNKKKMNKDKEQIRNYYFNAFKIWKSKAQMEESDWLNVPRDARELFVVLNGCEWRKRTCDSSFDAAKFKSLILDGCTTVRVKKKKSLVVIRTPYCPCLLKFFPYDKRNSEIPIHVSIKLTPLHYKDRNYVINCEQNPYLHLQININDKISNVFSLLEKKWVSPIDRMSKEANILQKPLDLRLRIKEGAGVRIHKVDIHDDNFPMSMRKLKRDHDAKLPEHDDCGLGTRVQQDPMGSPYNHQECVVDEKSLHQVKKPKDCGLIKLNCKEVFDIDETKISEGLTRETAGNATLLQLFYLCGMKNEIMLTYEIRQTSRVPEPWSLFVSLVRRDYGELMARPKMDMTRNMQYTLNNGPTSGEPTISSSNIGQEKSTTVSAEMSKRKREKSLSEKETASATSLDIVEEENRQFLQQLESLNQPNKKPKRQVKLLPNTQLNKKFCVPNNDPNFAANATWNAQSTSHIATDYSSTAAIGNFNGVLLNEANIQQPTVTYLIAASDDQPYPNICVPLNAYPQATFLEPAPVTYVQAQPVASLVQESACIQQQSASNVTILTQAPTDFSHMSNPAMMQASTSADINSMRPPAVPASGHIELHQKHIEVKITRAQSRNSKSTGSKSEVFDCENGESQFSQSIDSISSCFTNQPIILDTSPSKTLPEDVRNAYEQMLKENSVDYCRNFEQLLEQHERSAENASKSSKPSI</sequence>
<feature type="compositionally biased region" description="Polar residues" evidence="3">
    <location>
        <begin position="1248"/>
        <end position="1279"/>
    </location>
</feature>
<dbReference type="PANTHER" id="PTHR23176:SF129">
    <property type="entry name" value="RHO GTPASE ACTIVATING PROTEIN AT 16F, ISOFORM E-RELATED"/>
    <property type="match status" value="1"/>
</dbReference>
<dbReference type="GO" id="GO:0005096">
    <property type="term" value="F:GTPase activator activity"/>
    <property type="evidence" value="ECO:0007669"/>
    <property type="project" value="UniProtKB-KW"/>
</dbReference>
<evidence type="ECO:0000313" key="9">
    <source>
        <dbReference type="EMBL" id="KAI1729272.1"/>
    </source>
</evidence>
<gene>
    <name evidence="9" type="ORF">DdX_01504</name>
</gene>
<dbReference type="Gene3D" id="1.10.555.10">
    <property type="entry name" value="Rho GTPase activation protein"/>
    <property type="match status" value="1"/>
</dbReference>
<dbReference type="EMBL" id="JAKKPZ010000001">
    <property type="protein sequence ID" value="KAI1729272.1"/>
    <property type="molecule type" value="Genomic_DNA"/>
</dbReference>
<dbReference type="PROSITE" id="PS51293">
    <property type="entry name" value="SANT"/>
    <property type="match status" value="1"/>
</dbReference>
<dbReference type="PROSITE" id="PS50238">
    <property type="entry name" value="RHOGAP"/>
    <property type="match status" value="1"/>
</dbReference>
<dbReference type="Gene3D" id="2.20.70.10">
    <property type="match status" value="1"/>
</dbReference>
<dbReference type="InterPro" id="IPR000198">
    <property type="entry name" value="RhoGAP_dom"/>
</dbReference>
<dbReference type="GO" id="GO:0005634">
    <property type="term" value="C:nucleus"/>
    <property type="evidence" value="ECO:0007669"/>
    <property type="project" value="UniProtKB-SubCell"/>
</dbReference>
<feature type="compositionally biased region" description="Polar residues" evidence="3">
    <location>
        <begin position="1673"/>
        <end position="1699"/>
    </location>
</feature>
<dbReference type="SMART" id="SM00324">
    <property type="entry name" value="RhoGAP"/>
    <property type="match status" value="1"/>
</dbReference>
<name>A0AAD4NIX0_9BILA</name>
<accession>A0AAD4NIX0</accession>
<feature type="domain" description="PH" evidence="4">
    <location>
        <begin position="294"/>
        <end position="411"/>
    </location>
</feature>
<dbReference type="Pfam" id="PF00249">
    <property type="entry name" value="Myb_DNA-binding"/>
    <property type="match status" value="1"/>
</dbReference>
<comment type="caution">
    <text evidence="9">The sequence shown here is derived from an EMBL/GenBank/DDBJ whole genome shotgun (WGS) entry which is preliminary data.</text>
</comment>
<feature type="compositionally biased region" description="Low complexity" evidence="3">
    <location>
        <begin position="443"/>
        <end position="458"/>
    </location>
</feature>
<dbReference type="SUPFAM" id="SSF48350">
    <property type="entry name" value="GTPase activation domain, GAP"/>
    <property type="match status" value="1"/>
</dbReference>
<dbReference type="InterPro" id="IPR036020">
    <property type="entry name" value="WW_dom_sf"/>
</dbReference>
<dbReference type="PROSITE" id="PS50020">
    <property type="entry name" value="WW_DOMAIN_2"/>
    <property type="match status" value="1"/>
</dbReference>
<evidence type="ECO:0000256" key="1">
    <source>
        <dbReference type="ARBA" id="ARBA00004123"/>
    </source>
</evidence>
<evidence type="ECO:0000259" key="7">
    <source>
        <dbReference type="PROSITE" id="PS51293"/>
    </source>
</evidence>
<dbReference type="CDD" id="cd00201">
    <property type="entry name" value="WW"/>
    <property type="match status" value="1"/>
</dbReference>
<dbReference type="SUPFAM" id="SSF50729">
    <property type="entry name" value="PH domain-like"/>
    <property type="match status" value="1"/>
</dbReference>
<evidence type="ECO:0000259" key="5">
    <source>
        <dbReference type="PROSITE" id="PS50020"/>
    </source>
</evidence>
<feature type="compositionally biased region" description="Polar residues" evidence="3">
    <location>
        <begin position="418"/>
        <end position="429"/>
    </location>
</feature>
<reference evidence="9" key="1">
    <citation type="submission" date="2022-01" db="EMBL/GenBank/DDBJ databases">
        <title>Genome Sequence Resource for Two Populations of Ditylenchus destructor, the Migratory Endoparasitic Phytonematode.</title>
        <authorList>
            <person name="Zhang H."/>
            <person name="Lin R."/>
            <person name="Xie B."/>
        </authorList>
    </citation>
    <scope>NUCLEOTIDE SEQUENCE</scope>
    <source>
        <strain evidence="9">BazhouSP</strain>
    </source>
</reference>
<dbReference type="GO" id="GO:0005737">
    <property type="term" value="C:cytoplasm"/>
    <property type="evidence" value="ECO:0007669"/>
    <property type="project" value="TreeGrafter"/>
</dbReference>
<dbReference type="InterPro" id="IPR001005">
    <property type="entry name" value="SANT/Myb"/>
</dbReference>
<dbReference type="SUPFAM" id="SSF51045">
    <property type="entry name" value="WW domain"/>
    <property type="match status" value="1"/>
</dbReference>
<dbReference type="InterPro" id="IPR037521">
    <property type="entry name" value="FLCN/SMCR8_DENN"/>
</dbReference>
<dbReference type="PROSITE" id="PS50003">
    <property type="entry name" value="PH_DOMAIN"/>
    <property type="match status" value="1"/>
</dbReference>
<evidence type="ECO:0000259" key="6">
    <source>
        <dbReference type="PROSITE" id="PS50238"/>
    </source>
</evidence>
<dbReference type="InterPro" id="IPR001202">
    <property type="entry name" value="WW_dom"/>
</dbReference>
<dbReference type="Proteomes" id="UP001201812">
    <property type="component" value="Unassembled WGS sequence"/>
</dbReference>
<organism evidence="9 10">
    <name type="scientific">Ditylenchus destructor</name>
    <dbReference type="NCBI Taxonomy" id="166010"/>
    <lineage>
        <taxon>Eukaryota</taxon>
        <taxon>Metazoa</taxon>
        <taxon>Ecdysozoa</taxon>
        <taxon>Nematoda</taxon>
        <taxon>Chromadorea</taxon>
        <taxon>Rhabditida</taxon>
        <taxon>Tylenchina</taxon>
        <taxon>Tylenchomorpha</taxon>
        <taxon>Sphaerularioidea</taxon>
        <taxon>Anguinidae</taxon>
        <taxon>Anguininae</taxon>
        <taxon>Ditylenchus</taxon>
    </lineage>
</organism>
<dbReference type="SMART" id="SM00233">
    <property type="entry name" value="PH"/>
    <property type="match status" value="1"/>
</dbReference>
<feature type="region of interest" description="Disordered" evidence="3">
    <location>
        <begin position="701"/>
        <end position="734"/>
    </location>
</feature>
<evidence type="ECO:0000313" key="10">
    <source>
        <dbReference type="Proteomes" id="UP001201812"/>
    </source>
</evidence>
<dbReference type="InterPro" id="IPR050729">
    <property type="entry name" value="Rho-GAP"/>
</dbReference>
<feature type="domain" description="WW" evidence="5">
    <location>
        <begin position="117"/>
        <end position="150"/>
    </location>
</feature>
<keyword evidence="10" id="KW-1185">Reference proteome</keyword>
<evidence type="ECO:0000256" key="2">
    <source>
        <dbReference type="ARBA" id="ARBA00022468"/>
    </source>
</evidence>
<protein>
    <submittedName>
        <fullName evidence="9">RhoGAP domain-containing protein</fullName>
    </submittedName>
</protein>
<dbReference type="SMART" id="SM00456">
    <property type="entry name" value="WW"/>
    <property type="match status" value="1"/>
</dbReference>
<dbReference type="Gene3D" id="2.30.29.30">
    <property type="entry name" value="Pleckstrin-homology domain (PH domain)/Phosphotyrosine-binding domain (PTB)"/>
    <property type="match status" value="1"/>
</dbReference>
<proteinExistence type="predicted"/>
<dbReference type="PANTHER" id="PTHR23176">
    <property type="entry name" value="RHO/RAC/CDC GTPASE-ACTIVATING PROTEIN"/>
    <property type="match status" value="1"/>
</dbReference>
<evidence type="ECO:0000259" key="4">
    <source>
        <dbReference type="PROSITE" id="PS50003"/>
    </source>
</evidence>
<dbReference type="Pfam" id="PF00620">
    <property type="entry name" value="RhoGAP"/>
    <property type="match status" value="1"/>
</dbReference>
<dbReference type="Pfam" id="PF00169">
    <property type="entry name" value="PH"/>
    <property type="match status" value="1"/>
</dbReference>
<feature type="domain" description="SANT" evidence="7">
    <location>
        <begin position="1293"/>
        <end position="1348"/>
    </location>
</feature>
<dbReference type="PROSITE" id="PS51834">
    <property type="entry name" value="DENN_FLCN_SMCR8"/>
    <property type="match status" value="1"/>
</dbReference>
<dbReference type="SUPFAM" id="SSF46689">
    <property type="entry name" value="Homeodomain-like"/>
    <property type="match status" value="1"/>
</dbReference>